<keyword evidence="14" id="KW-1185">Reference proteome</keyword>
<feature type="compositionally biased region" description="Low complexity" evidence="9">
    <location>
        <begin position="2204"/>
        <end position="2216"/>
    </location>
</feature>
<accession>A0A0G4MNJ1</accession>
<feature type="compositionally biased region" description="Polar residues" evidence="9">
    <location>
        <begin position="2040"/>
        <end position="2062"/>
    </location>
</feature>
<comment type="similarity">
    <text evidence="7">Belongs to the VAM6/VPS39 family.</text>
</comment>
<feature type="transmembrane region" description="Helical" evidence="10">
    <location>
        <begin position="598"/>
        <end position="625"/>
    </location>
</feature>
<evidence type="ECO:0000259" key="11">
    <source>
        <dbReference type="PROSITE" id="PS50219"/>
    </source>
</evidence>
<protein>
    <recommendedName>
        <fullName evidence="15">SPX domain-containing protein</fullName>
    </recommendedName>
</protein>
<feature type="region of interest" description="Disordered" evidence="9">
    <location>
        <begin position="197"/>
        <end position="280"/>
    </location>
</feature>
<dbReference type="Pfam" id="PF08539">
    <property type="entry name" value="HbrB"/>
    <property type="match status" value="1"/>
</dbReference>
<evidence type="ECO:0000256" key="3">
    <source>
        <dbReference type="ARBA" id="ARBA00022448"/>
    </source>
</evidence>
<evidence type="ECO:0000256" key="5">
    <source>
        <dbReference type="ARBA" id="ARBA00022989"/>
    </source>
</evidence>
<feature type="region of interest" description="Disordered" evidence="9">
    <location>
        <begin position="2140"/>
        <end position="2285"/>
    </location>
</feature>
<dbReference type="Pfam" id="PF23556">
    <property type="entry name" value="TPR_Vps41"/>
    <property type="match status" value="1"/>
</dbReference>
<dbReference type="Pfam" id="PF03105">
    <property type="entry name" value="SPX"/>
    <property type="match status" value="2"/>
</dbReference>
<evidence type="ECO:0000256" key="7">
    <source>
        <dbReference type="ARBA" id="ARBA00038201"/>
    </source>
</evidence>
<keyword evidence="5 10" id="KW-1133">Transmembrane helix</keyword>
<dbReference type="CDD" id="cd01115">
    <property type="entry name" value="SLC13_permease"/>
    <property type="match status" value="1"/>
</dbReference>
<dbReference type="GO" id="GO:0055085">
    <property type="term" value="P:transmembrane transport"/>
    <property type="evidence" value="ECO:0007669"/>
    <property type="project" value="InterPro"/>
</dbReference>
<feature type="region of interest" description="Disordered" evidence="9">
    <location>
        <begin position="1731"/>
        <end position="1756"/>
    </location>
</feature>
<feature type="compositionally biased region" description="Low complexity" evidence="9">
    <location>
        <begin position="1979"/>
        <end position="2002"/>
    </location>
</feature>
<feature type="transmembrane region" description="Helical" evidence="10">
    <location>
        <begin position="498"/>
        <end position="531"/>
    </location>
</feature>
<dbReference type="CDD" id="cd14478">
    <property type="entry name" value="SPX_PHO87_PHO90_like"/>
    <property type="match status" value="1"/>
</dbReference>
<feature type="compositionally biased region" description="Polar residues" evidence="9">
    <location>
        <begin position="2356"/>
        <end position="2375"/>
    </location>
</feature>
<evidence type="ECO:0000256" key="6">
    <source>
        <dbReference type="ARBA" id="ARBA00023136"/>
    </source>
</evidence>
<feature type="region of interest" description="Disordered" evidence="9">
    <location>
        <begin position="1311"/>
        <end position="1354"/>
    </location>
</feature>
<feature type="transmembrane region" description="Helical" evidence="10">
    <location>
        <begin position="795"/>
        <end position="816"/>
    </location>
</feature>
<dbReference type="EMBL" id="CVQH01023639">
    <property type="protein sequence ID" value="CRK35771.1"/>
    <property type="molecule type" value="Genomic_DNA"/>
</dbReference>
<feature type="domain" description="CNH" evidence="11">
    <location>
        <begin position="875"/>
        <end position="1204"/>
    </location>
</feature>
<evidence type="ECO:0000256" key="9">
    <source>
        <dbReference type="SAM" id="MobiDB-lite"/>
    </source>
</evidence>
<gene>
    <name evidence="13" type="ORF">BN1708_006785</name>
</gene>
<dbReference type="InterPro" id="IPR004331">
    <property type="entry name" value="SPX_dom"/>
</dbReference>
<dbReference type="GO" id="GO:0000329">
    <property type="term" value="C:fungal-type vacuole membrane"/>
    <property type="evidence" value="ECO:0007669"/>
    <property type="project" value="TreeGrafter"/>
</dbReference>
<evidence type="ECO:0000256" key="8">
    <source>
        <dbReference type="PROSITE-ProRule" id="PRU01006"/>
    </source>
</evidence>
<feature type="compositionally biased region" description="Polar residues" evidence="9">
    <location>
        <begin position="910"/>
        <end position="919"/>
    </location>
</feature>
<dbReference type="InterPro" id="IPR019452">
    <property type="entry name" value="VPS39/TGF_beta_rcpt-assoc_1"/>
</dbReference>
<dbReference type="InterPro" id="IPR000547">
    <property type="entry name" value="Clathrin_H-chain/VPS_repeat"/>
</dbReference>
<dbReference type="InterPro" id="IPR001180">
    <property type="entry name" value="CNH_dom"/>
</dbReference>
<organism evidence="13 14">
    <name type="scientific">Verticillium longisporum</name>
    <name type="common">Verticillium dahliae var. longisporum</name>
    <dbReference type="NCBI Taxonomy" id="100787"/>
    <lineage>
        <taxon>Eukaryota</taxon>
        <taxon>Fungi</taxon>
        <taxon>Dikarya</taxon>
        <taxon>Ascomycota</taxon>
        <taxon>Pezizomycotina</taxon>
        <taxon>Sordariomycetes</taxon>
        <taxon>Hypocreomycetidae</taxon>
        <taxon>Glomerellales</taxon>
        <taxon>Plectosphaerellaceae</taxon>
        <taxon>Verticillium</taxon>
    </lineage>
</organism>
<dbReference type="Pfam" id="PF00780">
    <property type="entry name" value="CNH"/>
    <property type="match status" value="1"/>
</dbReference>
<keyword evidence="3" id="KW-0813">Transport</keyword>
<dbReference type="GO" id="GO:0006886">
    <property type="term" value="P:intracellular protein transport"/>
    <property type="evidence" value="ECO:0007669"/>
    <property type="project" value="UniProtKB-UniRule"/>
</dbReference>
<dbReference type="InterPro" id="IPR032914">
    <property type="entry name" value="Vam6/VPS39/TRAP1"/>
</dbReference>
<feature type="transmembrane region" description="Helical" evidence="10">
    <location>
        <begin position="637"/>
        <end position="659"/>
    </location>
</feature>
<evidence type="ECO:0000313" key="13">
    <source>
        <dbReference type="EMBL" id="CRK35771.1"/>
    </source>
</evidence>
<feature type="domain" description="SPX" evidence="12">
    <location>
        <begin position="103"/>
        <end position="348"/>
    </location>
</feature>
<evidence type="ECO:0000259" key="12">
    <source>
        <dbReference type="PROSITE" id="PS51382"/>
    </source>
</evidence>
<dbReference type="PROSITE" id="PS51382">
    <property type="entry name" value="SPX"/>
    <property type="match status" value="1"/>
</dbReference>
<feature type="compositionally biased region" description="Basic and acidic residues" evidence="9">
    <location>
        <begin position="2397"/>
        <end position="2410"/>
    </location>
</feature>
<comment type="subcellular location">
    <subcellularLocation>
        <location evidence="2">Endomembrane system</location>
        <topology evidence="2">Peripheral membrane protein</topology>
    </subcellularLocation>
    <subcellularLocation>
        <location evidence="1">Membrane</location>
        <topology evidence="1">Multi-pass membrane protein</topology>
    </subcellularLocation>
</comment>
<feature type="compositionally biased region" description="Acidic residues" evidence="9">
    <location>
        <begin position="229"/>
        <end position="241"/>
    </location>
</feature>
<feature type="region of interest" description="Disordered" evidence="9">
    <location>
        <begin position="2329"/>
        <end position="2436"/>
    </location>
</feature>
<feature type="compositionally biased region" description="Basic and acidic residues" evidence="9">
    <location>
        <begin position="1731"/>
        <end position="1750"/>
    </location>
</feature>
<dbReference type="Proteomes" id="UP000044602">
    <property type="component" value="Unassembled WGS sequence"/>
</dbReference>
<dbReference type="PANTHER" id="PTHR12894:SF49">
    <property type="entry name" value="VAM6_VPS39-LIKE PROTEIN"/>
    <property type="match status" value="1"/>
</dbReference>
<evidence type="ECO:0000256" key="4">
    <source>
        <dbReference type="ARBA" id="ARBA00022692"/>
    </source>
</evidence>
<evidence type="ECO:0000256" key="1">
    <source>
        <dbReference type="ARBA" id="ARBA00004141"/>
    </source>
</evidence>
<feature type="region of interest" description="Disordered" evidence="9">
    <location>
        <begin position="1949"/>
        <end position="2118"/>
    </location>
</feature>
<name>A0A0G4MNJ1_VERLO</name>
<keyword evidence="6 10" id="KW-0472">Membrane</keyword>
<dbReference type="InterPro" id="IPR013745">
    <property type="entry name" value="Bit61/PRR5"/>
</dbReference>
<feature type="compositionally biased region" description="Basic and acidic residues" evidence="9">
    <location>
        <begin position="1319"/>
        <end position="1338"/>
    </location>
</feature>
<feature type="transmembrane region" description="Helical" evidence="10">
    <location>
        <begin position="464"/>
        <end position="486"/>
    </location>
</feature>
<dbReference type="InterPro" id="IPR004680">
    <property type="entry name" value="Cit_transptr-like_dom"/>
</dbReference>
<dbReference type="PROSITE" id="PS50219">
    <property type="entry name" value="CNH"/>
    <property type="match status" value="1"/>
</dbReference>
<dbReference type="Pfam" id="PF10366">
    <property type="entry name" value="Vps39_1"/>
    <property type="match status" value="1"/>
</dbReference>
<feature type="compositionally biased region" description="Polar residues" evidence="9">
    <location>
        <begin position="2081"/>
        <end position="2090"/>
    </location>
</feature>
<feature type="repeat" description="CHCR" evidence="8">
    <location>
        <begin position="1594"/>
        <end position="1756"/>
    </location>
</feature>
<sequence length="2821" mass="308985">FKTEFTFPHCSQTRREDLVTSRHPSSLHQAGPAQGLVRFDNDNPSTTTDPLDRGGNKPNLDDDEFELVNYQPIQHRRKLEARQARRDEKRLEKRLWLQAQDDMKFSHSIQFNAVPDWSSHYVAYSNLKKLIYQLEKTAHQATGGDGESRPLIRNEEPEEVFSRALDVELEKICSFYVAKEGELLDEVNDLLRDVGNHSEDEDITSTSGRRSSDGLQRVASNPGRSSVDDNLEDSDEDDDETTGLTKSRISAGGRRKTLPNIMPQSIGDMTASGELSRSGRRQSLAMDDYAERTFAFSSGIMLKKRITSLYVQLCELKSYIQLNKTGFRKVLKKFDKTLDKELRVKYMAASVDPAYPFKPETMETIEANIVKMEQAYTDIVTNGDEALAKRDLRSHLREHVVWERNTVWRDMIGMERRAEAASLGRSLLGTDPTAITRRLQGDNDDTPVTKELKTPIGRFAVPSWLASTAMLQLLLIIAIFFVILFAPIMESPEQQNCLALLVFVSLLWATEAIPLFVTSLTIPFLCVVLRVVRAEEKPYQRLDSKSATAVVFSSMWTPVIMLLLGGFTLAAALSKCKIDKRLATFVLSKAGTTPRTVLVANMLVAAFASMLISNVAAPVLCFSIIEPMLRTLPQDSAMSKAVIMGIALASNIGGMLSPIASPQNVVAVGIMKPAPTWIQWFFIVIPVGIVSIVLIWILLLITFQPGKGTTIAPIRPVKEKFTGVQYFAVKSSGLLHTVAGIVSSRVEGMSLYGVLLVFSTLTLIIATFISHTVAALIILPLVYDVGMSMEEPHPNLLVMAGVLMCSAAMGLPTSGFPNMTAIMKEDPTGQRYLQVKHFISRGVPSSILTLIVAPDVAMLSAFTARPIIELKQRDKSKIETILAYGDRILVGLNSGALRVYRLNELPPSEPNGSANTNPPDSDDDASLTPQPPQPPPKPTDLLREVEKFSTRAIEQLAIVKEATTLVSLSNYYISLHNLQTYELVETLSRTKNASCFAVTSNIVKDPDTGIPEIISRLAVAVRRRLLVWNWHESELGTDVEEITLAESIRTVTWVSATRVVCGMNAGYVTVDVVSHDVQDIISPGSSASGGQASRFGAVSSAGMGYMGLGGYMPKPLAAKLAEGEMLLAKDINTLFITDEGKPVEKRQIPWQAAPDSIGYSYPYIVALQPPAKGSLEVRNPNTLSLLQTLALQGAAQLHFPPPNLSLAHAGKGFHISSERSVWKMDATDYDSQIDELVEKAKYDEAISILNMLEDALLKDKTETLREVSMLKAEAMFKQKKFRDSMDLFNEDHVHAPPERVLKLYPPAISGELSGWGQSRQDEAEEDKHDGDGSTKDTNGDSPSSENPPEAAASPVKATGGFAKLFLGHRKAPASDTASIASKKLGTDVEDAPSIKGKSSDDLTLEEKDLADAVHALTGYLVGTRTRLQRVIDPVTTRLKRSDTNGSTEEAIKNLMPTSSDESDAQREGELQRTFRLVDTTLFRAYMYWRPQLAGSLFRIPNLCDPEVVNEKLLEHNRFTELVDFFYGKKLHSQALELLKRFGAAEKADEAAPTLHGPERTIAYLQNLPPHEIDLIIHYSEWTLERDSEHAMEVFLADSENAETLPRDRVVTFLRRIDAHLELQYLEHIIGELDDSTPDFHNRLVELYIQLLREGSSQGSQDDLMVRFVEFLRESKQYSLGKAYGLIPRDDPLFYEPQAVVLSNMGSHKQALQIYVFKMQDYTKAEEYCNRVHRNDDSNTSPERSRPSSPEDKDEDTPSIYHTLLSLYLTPPAPHKTALEPALDLLSKHGSRLPATSTMSLIPSTLRATEYISSQALLLLGDGIPGGQGGRNRRVVITDERLCGVCHKRLGGSVVSVLPDNTVVHYGCLNRATAQKSDGQKAGSWGRMRSSTRDRPSVVVLLGELLAVVLLLLRLVGGALSIGGRASDISGALFVLLHFLPDGLRVVLPPSRRHQRHHPSPTPLPTTSKTMQPARPNPRAPGSFSPLAGSAAAASSAAAAMQPPQRPRPAPRLDSESSEDLTLNVSKQRNHAPSAPAGTPIYSQFASQNNGSTASLQNFSRPTAQRPHINTNDLNTTSNSSVRTASPLTKSYHSRKHSQTQGLFEPTLPSTSTSNLSHMSMAQPPAANLALTASQIAAQAAFQHQNNSAHTRQRSQTVPAPGEDGARRGSNGKGPLSPPILSLTEASGPRESGFGNHSYHNGLLNHSSAAHSAANAAYPRSGQSSPGLPQHPSSPILPPQPQALEQRPAKLEKEKSKVKLFSRPVKIGTKGESKEKPLPSPSKIGSAFASLQRGNFSTNSLVDPSAQSIYSLNNSSSATIRPVDTLVEREVKEKEKKHNFLSRQKNKLKEDYHLPLSSASSNSKPTDPNAPTSLYSFNIPAGQTAATSSSFAKGRKDRKTERSDSRLDSESTHNLQSEWPGPGSLPSASSYSLTPGVDPTESGKYGLNNMSLDDAWPFLKAKMLVIFEGEDLRQPVEDYNRLVNLHIQYCIQRRSPNIMLEDLRELLMTGFASLDHTLRRTQEDKVIPALVEMWLITYTSILPYMQAVFLPLDLEFSGCGALMTPEQAYDFWGGVLDPAGDGMNPASSVLDIRRIVLAAYRDRIILPRFENLKTIFSRLSLEFLPSSFGNMALASDSVSALSSSPATQSELGMARPGTAMSLDPSLASYGSTSTTLLGEAVSAAGSNGGNSGNAAVSSRSRAISNVSYASGGSDQQLRPFTPSSGAVGSQQVLGSVREQNVEDSKQVTEMVGRMLQCMSILASVGVAGDGSDEGNKKMEELCRLLKLNWLGRGRTGRNRRGMVGGRVRREAVPEGIREGVRV</sequence>
<feature type="compositionally biased region" description="Low complexity" evidence="9">
    <location>
        <begin position="2140"/>
        <end position="2149"/>
    </location>
</feature>
<dbReference type="Pfam" id="PF10367">
    <property type="entry name" value="zf-Vps39_C"/>
    <property type="match status" value="1"/>
</dbReference>
<feature type="compositionally biased region" description="Low complexity" evidence="9">
    <location>
        <begin position="2105"/>
        <end position="2116"/>
    </location>
</feature>
<keyword evidence="4 10" id="KW-0812">Transmembrane</keyword>
<feature type="compositionally biased region" description="Low complexity" evidence="9">
    <location>
        <begin position="2069"/>
        <end position="2080"/>
    </location>
</feature>
<dbReference type="PANTHER" id="PTHR12894">
    <property type="entry name" value="CNH DOMAIN CONTAINING"/>
    <property type="match status" value="1"/>
</dbReference>
<feature type="compositionally biased region" description="Basic and acidic residues" evidence="9">
    <location>
        <begin position="2246"/>
        <end position="2256"/>
    </location>
</feature>
<evidence type="ECO:0000256" key="2">
    <source>
        <dbReference type="ARBA" id="ARBA00004184"/>
    </source>
</evidence>
<feature type="transmembrane region" description="Helical" evidence="10">
    <location>
        <begin position="680"/>
        <end position="703"/>
    </location>
</feature>
<feature type="non-terminal residue" evidence="13">
    <location>
        <position position="1"/>
    </location>
</feature>
<reference evidence="14" key="1">
    <citation type="submission" date="2015-05" db="EMBL/GenBank/DDBJ databases">
        <authorList>
            <person name="Fogelqvist Johan"/>
        </authorList>
    </citation>
    <scope>NUCLEOTIDE SEQUENCE [LARGE SCALE GENOMIC DNA]</scope>
</reference>
<feature type="region of interest" description="Disordered" evidence="9">
    <location>
        <begin position="2709"/>
        <end position="2728"/>
    </location>
</feature>
<dbReference type="GO" id="GO:0006914">
    <property type="term" value="P:autophagy"/>
    <property type="evidence" value="ECO:0007669"/>
    <property type="project" value="TreeGrafter"/>
</dbReference>
<feature type="compositionally biased region" description="Polar residues" evidence="9">
    <location>
        <begin position="2220"/>
        <end position="2232"/>
    </location>
</feature>
<dbReference type="InterPro" id="IPR019453">
    <property type="entry name" value="VPS39/TGFA1_Znf"/>
</dbReference>
<dbReference type="GO" id="GO:0034058">
    <property type="term" value="P:endosomal vesicle fusion"/>
    <property type="evidence" value="ECO:0007669"/>
    <property type="project" value="TreeGrafter"/>
</dbReference>
<evidence type="ECO:0008006" key="15">
    <source>
        <dbReference type="Google" id="ProtNLM"/>
    </source>
</evidence>
<feature type="transmembrane region" description="Helical" evidence="10">
    <location>
        <begin position="754"/>
        <end position="783"/>
    </location>
</feature>
<feature type="transmembrane region" description="Helical" evidence="10">
    <location>
        <begin position="551"/>
        <end position="573"/>
    </location>
</feature>
<evidence type="ECO:0000256" key="10">
    <source>
        <dbReference type="SAM" id="Phobius"/>
    </source>
</evidence>
<evidence type="ECO:0000313" key="14">
    <source>
        <dbReference type="Proteomes" id="UP000044602"/>
    </source>
</evidence>
<dbReference type="STRING" id="100787.A0A0G4MNJ1"/>
<dbReference type="Pfam" id="PF03600">
    <property type="entry name" value="CitMHS"/>
    <property type="match status" value="1"/>
</dbReference>
<proteinExistence type="inferred from homology"/>
<dbReference type="PROSITE" id="PS50236">
    <property type="entry name" value="CHCR"/>
    <property type="match status" value="1"/>
</dbReference>
<feature type="compositionally biased region" description="Pro residues" evidence="9">
    <location>
        <begin position="929"/>
        <end position="938"/>
    </location>
</feature>
<dbReference type="GO" id="GO:0012505">
    <property type="term" value="C:endomembrane system"/>
    <property type="evidence" value="ECO:0007669"/>
    <property type="project" value="UniProtKB-SubCell"/>
</dbReference>
<feature type="region of interest" description="Disordered" evidence="9">
    <location>
        <begin position="903"/>
        <end position="940"/>
    </location>
</feature>
<feature type="transmembrane region" description="Helical" evidence="10">
    <location>
        <begin position="723"/>
        <end position="742"/>
    </location>
</feature>
<feature type="region of interest" description="Disordered" evidence="9">
    <location>
        <begin position="14"/>
        <end position="62"/>
    </location>
</feature>